<proteinExistence type="predicted"/>
<feature type="non-terminal residue" evidence="3">
    <location>
        <position position="1"/>
    </location>
</feature>
<evidence type="ECO:0000256" key="2">
    <source>
        <dbReference type="SAM" id="Phobius"/>
    </source>
</evidence>
<keyword evidence="2" id="KW-1133">Transmembrane helix</keyword>
<keyword evidence="2" id="KW-0472">Membrane</keyword>
<reference evidence="3 4" key="1">
    <citation type="journal article" date="2018" name="Mol. Biol. Evol.">
        <title>Broad Genomic Sampling Reveals a Smut Pathogenic Ancestry of the Fungal Clade Ustilaginomycotina.</title>
        <authorList>
            <person name="Kijpornyongpan T."/>
            <person name="Mondo S.J."/>
            <person name="Barry K."/>
            <person name="Sandor L."/>
            <person name="Lee J."/>
            <person name="Lipzen A."/>
            <person name="Pangilinan J."/>
            <person name="LaButti K."/>
            <person name="Hainaut M."/>
            <person name="Henrissat B."/>
            <person name="Grigoriev I.V."/>
            <person name="Spatafora J.W."/>
            <person name="Aime M.C."/>
        </authorList>
    </citation>
    <scope>NUCLEOTIDE SEQUENCE [LARGE SCALE GENOMIC DNA]</scope>
    <source>
        <strain evidence="3 4">MCA 3645</strain>
    </source>
</reference>
<evidence type="ECO:0000313" key="4">
    <source>
        <dbReference type="Proteomes" id="UP000246740"/>
    </source>
</evidence>
<dbReference type="OrthoDB" id="2554414at2759"/>
<feature type="compositionally biased region" description="Polar residues" evidence="1">
    <location>
        <begin position="86"/>
        <end position="123"/>
    </location>
</feature>
<protein>
    <submittedName>
        <fullName evidence="3">Uncharacterized protein</fullName>
    </submittedName>
</protein>
<dbReference type="EMBL" id="KZ819201">
    <property type="protein sequence ID" value="PWY97855.1"/>
    <property type="molecule type" value="Genomic_DNA"/>
</dbReference>
<gene>
    <name evidence="3" type="ORF">BCV70DRAFT_139868</name>
</gene>
<organism evidence="3 4">
    <name type="scientific">Testicularia cyperi</name>
    <dbReference type="NCBI Taxonomy" id="1882483"/>
    <lineage>
        <taxon>Eukaryota</taxon>
        <taxon>Fungi</taxon>
        <taxon>Dikarya</taxon>
        <taxon>Basidiomycota</taxon>
        <taxon>Ustilaginomycotina</taxon>
        <taxon>Ustilaginomycetes</taxon>
        <taxon>Ustilaginales</taxon>
        <taxon>Anthracoideaceae</taxon>
        <taxon>Testicularia</taxon>
    </lineage>
</organism>
<feature type="non-terminal residue" evidence="3">
    <location>
        <position position="146"/>
    </location>
</feature>
<feature type="region of interest" description="Disordered" evidence="1">
    <location>
        <begin position="78"/>
        <end position="125"/>
    </location>
</feature>
<evidence type="ECO:0000256" key="1">
    <source>
        <dbReference type="SAM" id="MobiDB-lite"/>
    </source>
</evidence>
<name>A0A317XI60_9BASI</name>
<dbReference type="AlphaFoldDB" id="A0A317XI60"/>
<feature type="transmembrane region" description="Helical" evidence="2">
    <location>
        <begin position="47"/>
        <end position="68"/>
    </location>
</feature>
<sequence>PRMLKRVKRQVNPAAFSGVTDQISGLGQSASDKAGHATAGLNRTQTALVIVFCIIGFVLLVTALFWICSYSRRKKRAREAREKSQNLRQSSSFVAQRPQSISASSSFNSTKNKNQPTAPTQNEGWGESRVALNSSFLHSNNEIYGW</sequence>
<keyword evidence="2" id="KW-0812">Transmembrane</keyword>
<accession>A0A317XI60</accession>
<dbReference type="Proteomes" id="UP000246740">
    <property type="component" value="Unassembled WGS sequence"/>
</dbReference>
<keyword evidence="4" id="KW-1185">Reference proteome</keyword>
<dbReference type="InParanoid" id="A0A317XI60"/>
<evidence type="ECO:0000313" key="3">
    <source>
        <dbReference type="EMBL" id="PWY97855.1"/>
    </source>
</evidence>